<organism evidence="4 5">
    <name type="scientific">Streptacidiphilus jiangxiensis</name>
    <dbReference type="NCBI Taxonomy" id="235985"/>
    <lineage>
        <taxon>Bacteria</taxon>
        <taxon>Bacillati</taxon>
        <taxon>Actinomycetota</taxon>
        <taxon>Actinomycetes</taxon>
        <taxon>Kitasatosporales</taxon>
        <taxon>Streptomycetaceae</taxon>
        <taxon>Streptacidiphilus</taxon>
    </lineage>
</organism>
<evidence type="ECO:0000313" key="4">
    <source>
        <dbReference type="EMBL" id="SEK92006.1"/>
    </source>
</evidence>
<evidence type="ECO:0000313" key="5">
    <source>
        <dbReference type="Proteomes" id="UP000183015"/>
    </source>
</evidence>
<evidence type="ECO:0000259" key="3">
    <source>
        <dbReference type="Pfam" id="PF13462"/>
    </source>
</evidence>
<keyword evidence="2" id="KW-0472">Membrane</keyword>
<dbReference type="Proteomes" id="UP000183015">
    <property type="component" value="Unassembled WGS sequence"/>
</dbReference>
<feature type="domain" description="Thioredoxin-like fold" evidence="3">
    <location>
        <begin position="74"/>
        <end position="235"/>
    </location>
</feature>
<keyword evidence="2" id="KW-0812">Transmembrane</keyword>
<dbReference type="SUPFAM" id="SSF52833">
    <property type="entry name" value="Thioredoxin-like"/>
    <property type="match status" value="1"/>
</dbReference>
<proteinExistence type="predicted"/>
<evidence type="ECO:0000256" key="2">
    <source>
        <dbReference type="SAM" id="Phobius"/>
    </source>
</evidence>
<reference evidence="5" key="1">
    <citation type="submission" date="2016-10" db="EMBL/GenBank/DDBJ databases">
        <authorList>
            <person name="Varghese N."/>
        </authorList>
    </citation>
    <scope>NUCLEOTIDE SEQUENCE [LARGE SCALE GENOMIC DNA]</scope>
    <source>
        <strain evidence="5">DSM 45096 / BCRC 16803 / CGMCC 4.1857 / CIP 109030 / JCM 12277 / KCTC 19219 / NBRC 100920 / 33214</strain>
    </source>
</reference>
<gene>
    <name evidence="4" type="ORF">SAMN05414137_104268</name>
</gene>
<keyword evidence="2" id="KW-1133">Transmembrane helix</keyword>
<dbReference type="Pfam" id="PF13462">
    <property type="entry name" value="Thioredoxin_4"/>
    <property type="match status" value="1"/>
</dbReference>
<accession>A0A1H7KZW7</accession>
<dbReference type="InterPro" id="IPR036249">
    <property type="entry name" value="Thioredoxin-like_sf"/>
</dbReference>
<dbReference type="RefSeq" id="WP_052438227.1">
    <property type="nucleotide sequence ID" value="NZ_BBPN01000001.1"/>
</dbReference>
<dbReference type="EMBL" id="FOAZ01000004">
    <property type="protein sequence ID" value="SEK92006.1"/>
    <property type="molecule type" value="Genomic_DNA"/>
</dbReference>
<keyword evidence="5" id="KW-1185">Reference proteome</keyword>
<sequence length="308" mass="31959">MKPSTDKSPQEPAGASVRKTPWRRWLTAGGMVVAIFVVAGLIGSVVRAHKETQLAPPEGATGASALAVPQWGHAAVTLTVYEDMRDPATLAFENTYGATLRQLVASGVANVYYRETTGVDKAQGGSGSLQAGNALGCALDAKKFADYRAVLLNNQPTESDDAFGSDSHLITLAKKVKELDTDVFRACVDNGDHKVWVQDSNKAFTASNFGPGPVLTMLVDQTNTNEAQAQAIISSTLTLTPKQLQDRVLAAAVQATPTSADLPSVAVTNGATPTPAAAPTTPAPSLSASAKPAKAKKKPTASASPSLH</sequence>
<evidence type="ECO:0000256" key="1">
    <source>
        <dbReference type="SAM" id="MobiDB-lite"/>
    </source>
</evidence>
<dbReference type="STRING" id="235985.SAMN05414137_104268"/>
<dbReference type="Gene3D" id="3.40.30.10">
    <property type="entry name" value="Glutaredoxin"/>
    <property type="match status" value="1"/>
</dbReference>
<feature type="region of interest" description="Disordered" evidence="1">
    <location>
        <begin position="263"/>
        <end position="308"/>
    </location>
</feature>
<dbReference type="AlphaFoldDB" id="A0A1H7KZW7"/>
<protein>
    <submittedName>
        <fullName evidence="4">Thioredoxin</fullName>
    </submittedName>
</protein>
<dbReference type="InterPro" id="IPR012336">
    <property type="entry name" value="Thioredoxin-like_fold"/>
</dbReference>
<dbReference type="eggNOG" id="COG1651">
    <property type="taxonomic scope" value="Bacteria"/>
</dbReference>
<feature type="compositionally biased region" description="Low complexity" evidence="1">
    <location>
        <begin position="271"/>
        <end position="292"/>
    </location>
</feature>
<name>A0A1H7KZW7_STRJI</name>
<feature type="transmembrane region" description="Helical" evidence="2">
    <location>
        <begin position="25"/>
        <end position="46"/>
    </location>
</feature>